<dbReference type="SUPFAM" id="SSF56529">
    <property type="entry name" value="FAH"/>
    <property type="match status" value="1"/>
</dbReference>
<keyword evidence="5" id="KW-1185">Reference proteome</keyword>
<dbReference type="InterPro" id="IPR036663">
    <property type="entry name" value="Fumarylacetoacetase_C_sf"/>
</dbReference>
<dbReference type="EMBL" id="JARBDR010000917">
    <property type="protein sequence ID" value="KAJ8302726.1"/>
    <property type="molecule type" value="Genomic_DNA"/>
</dbReference>
<dbReference type="InterPro" id="IPR011234">
    <property type="entry name" value="Fumarylacetoacetase-like_C"/>
</dbReference>
<accession>A0ABQ9EFV7</accession>
<organism evidence="4 5">
    <name type="scientific">Tegillarca granosa</name>
    <name type="common">Malaysian cockle</name>
    <name type="synonym">Anadara granosa</name>
    <dbReference type="NCBI Taxonomy" id="220873"/>
    <lineage>
        <taxon>Eukaryota</taxon>
        <taxon>Metazoa</taxon>
        <taxon>Spiralia</taxon>
        <taxon>Lophotrochozoa</taxon>
        <taxon>Mollusca</taxon>
        <taxon>Bivalvia</taxon>
        <taxon>Autobranchia</taxon>
        <taxon>Pteriomorphia</taxon>
        <taxon>Arcoida</taxon>
        <taxon>Arcoidea</taxon>
        <taxon>Arcidae</taxon>
        <taxon>Tegillarca</taxon>
    </lineage>
</organism>
<dbReference type="PANTHER" id="PTHR42796">
    <property type="entry name" value="FUMARYLACETOACETATE HYDROLASE DOMAIN-CONTAINING PROTEIN 2A-RELATED"/>
    <property type="match status" value="1"/>
</dbReference>
<evidence type="ECO:0000259" key="3">
    <source>
        <dbReference type="Pfam" id="PF01557"/>
    </source>
</evidence>
<dbReference type="Proteomes" id="UP001217089">
    <property type="component" value="Unassembled WGS sequence"/>
</dbReference>
<evidence type="ECO:0000313" key="4">
    <source>
        <dbReference type="EMBL" id="KAJ8302726.1"/>
    </source>
</evidence>
<evidence type="ECO:0000313" key="5">
    <source>
        <dbReference type="Proteomes" id="UP001217089"/>
    </source>
</evidence>
<protein>
    <recommendedName>
        <fullName evidence="3">Fumarylacetoacetase-like C-terminal domain-containing protein</fullName>
    </recommendedName>
</protein>
<comment type="caution">
    <text evidence="4">The sequence shown here is derived from an EMBL/GenBank/DDBJ whole genome shotgun (WGS) entry which is preliminary data.</text>
</comment>
<evidence type="ECO:0000256" key="1">
    <source>
        <dbReference type="ARBA" id="ARBA00010211"/>
    </source>
</evidence>
<proteinExistence type="inferred from homology"/>
<comment type="similarity">
    <text evidence="1">Belongs to the FAH family.</text>
</comment>
<dbReference type="Pfam" id="PF01557">
    <property type="entry name" value="FAA_hydrolase"/>
    <property type="match status" value="1"/>
</dbReference>
<name>A0ABQ9EFV7_TEGGR</name>
<dbReference type="InterPro" id="IPR051121">
    <property type="entry name" value="FAH"/>
</dbReference>
<keyword evidence="2" id="KW-0479">Metal-binding</keyword>
<dbReference type="Gene3D" id="3.90.850.10">
    <property type="entry name" value="Fumarylacetoacetase-like, C-terminal domain"/>
    <property type="match status" value="1"/>
</dbReference>
<reference evidence="4 5" key="1">
    <citation type="submission" date="2022-12" db="EMBL/GenBank/DDBJ databases">
        <title>Chromosome-level genome of Tegillarca granosa.</title>
        <authorList>
            <person name="Kim J."/>
        </authorList>
    </citation>
    <scope>NUCLEOTIDE SEQUENCE [LARGE SCALE GENOMIC DNA]</scope>
    <source>
        <strain evidence="4">Teg-2019</strain>
        <tissue evidence="4">Adductor muscle</tissue>
    </source>
</reference>
<gene>
    <name evidence="4" type="ORF">KUTeg_019122</name>
</gene>
<feature type="domain" description="Fumarylacetoacetase-like C-terminal" evidence="3">
    <location>
        <begin position="104"/>
        <end position="146"/>
    </location>
</feature>
<evidence type="ECO:0000256" key="2">
    <source>
        <dbReference type="ARBA" id="ARBA00022723"/>
    </source>
</evidence>
<dbReference type="PANTHER" id="PTHR42796:SF4">
    <property type="entry name" value="FUMARYLACETOACETATE HYDROLASE DOMAIN-CONTAINING PROTEIN 2A"/>
    <property type="match status" value="1"/>
</dbReference>
<sequence>MKLLQFTRHGEQKLGCELEGNGDNILDLTESNHVLPNDMKKFIEGGEDMLLAAKRIKPHKNNVYKRCDVTINAPLYKPEKVLCVGLNYKDHCEEQNLPLPLEPTLDWEVELAVVIGKEAKNVKECDAMKYVYGYTVAHDVSARDLYANGEK</sequence>